<feature type="transmembrane region" description="Helical" evidence="1">
    <location>
        <begin position="70"/>
        <end position="90"/>
    </location>
</feature>
<keyword evidence="1" id="KW-1133">Transmembrane helix</keyword>
<gene>
    <name evidence="2" type="ORF">GIY21_12930</name>
    <name evidence="3" type="ORF">GIY22_12120</name>
</gene>
<comment type="caution">
    <text evidence="2">The sequence shown here is derived from an EMBL/GenBank/DDBJ whole genome shotgun (WGS) entry which is preliminary data.</text>
</comment>
<keyword evidence="1" id="KW-0812">Transmembrane</keyword>
<dbReference type="EMBL" id="WJPN01000010">
    <property type="protein sequence ID" value="MRH01192.1"/>
    <property type="molecule type" value="Genomic_DNA"/>
</dbReference>
<evidence type="ECO:0000313" key="5">
    <source>
        <dbReference type="Proteomes" id="UP000439314"/>
    </source>
</evidence>
<dbReference type="AlphaFoldDB" id="A0A6N7QKB5"/>
<feature type="transmembrane region" description="Helical" evidence="1">
    <location>
        <begin position="12"/>
        <end position="30"/>
    </location>
</feature>
<proteinExistence type="predicted"/>
<protein>
    <recommendedName>
        <fullName evidence="6">GGDEF domain-containing protein</fullName>
    </recommendedName>
</protein>
<reference evidence="3" key="2">
    <citation type="journal article" date="2020" name="Plant Dis.">
        <title>A Grain Rot of Rice in Iran Caused by a Xanthomonas Strain Closely Related to X. sacchari.</title>
        <authorList>
            <person name="Mirghasempour S.A."/>
            <person name="Huang S."/>
            <person name="Studholme D.J."/>
            <person name="Brady C.L."/>
        </authorList>
    </citation>
    <scope>NUCLEOTIDE SEQUENCE</scope>
    <source>
        <strain evidence="3">SAM114</strain>
    </source>
</reference>
<dbReference type="RefSeq" id="WP_153751751.1">
    <property type="nucleotide sequence ID" value="NZ_CP189890.1"/>
</dbReference>
<organism evidence="2 5">
    <name type="scientific">Xanthomonas sontii</name>
    <dbReference type="NCBI Taxonomy" id="2650745"/>
    <lineage>
        <taxon>Bacteria</taxon>
        <taxon>Pseudomonadati</taxon>
        <taxon>Pseudomonadota</taxon>
        <taxon>Gammaproteobacteria</taxon>
        <taxon>Lysobacterales</taxon>
        <taxon>Lysobacteraceae</taxon>
        <taxon>Xanthomonas</taxon>
    </lineage>
</organism>
<accession>A0A6N7QKB5</accession>
<evidence type="ECO:0000313" key="2">
    <source>
        <dbReference type="EMBL" id="MRH01192.1"/>
    </source>
</evidence>
<evidence type="ECO:0000256" key="1">
    <source>
        <dbReference type="SAM" id="Phobius"/>
    </source>
</evidence>
<dbReference type="EMBL" id="WJPM01000009">
    <property type="protein sequence ID" value="MRH75371.1"/>
    <property type="molecule type" value="Genomic_DNA"/>
</dbReference>
<sequence length="122" mass="13025">MDWRYSLFTVEQGLLGIFPLAVALVLLALAASPGRRVIASAPCLFALAGFAACCLAAGLPHVENWTLVEYVPLFILLLTSALFVPSTLALRRRWLGIVHVLSLAGALLSFFVASMALSHDGT</sequence>
<name>A0A6N7QKB5_9XANT</name>
<reference evidence="4 5" key="1">
    <citation type="submission" date="2019-11" db="EMBL/GenBank/DDBJ databases">
        <title>First report of rice panicle blight caused by Xanthomonas sp. in Iran.</title>
        <authorList>
            <person name="Mirghasempour S.A."/>
            <person name="Huang S."/>
            <person name="Brady C.L."/>
            <person name="Studholme D.J."/>
        </authorList>
    </citation>
    <scope>NUCLEOTIDE SEQUENCE [LARGE SCALE GENOMIC DNA]</scope>
    <source>
        <strain evidence="2 5">ASD011</strain>
        <strain evidence="4">SAM114</strain>
    </source>
</reference>
<feature type="transmembrane region" description="Helical" evidence="1">
    <location>
        <begin position="37"/>
        <end position="58"/>
    </location>
</feature>
<feature type="transmembrane region" description="Helical" evidence="1">
    <location>
        <begin position="97"/>
        <end position="117"/>
    </location>
</feature>
<dbReference type="Proteomes" id="UP000437931">
    <property type="component" value="Unassembled WGS sequence"/>
</dbReference>
<evidence type="ECO:0000313" key="3">
    <source>
        <dbReference type="EMBL" id="MRH75371.1"/>
    </source>
</evidence>
<dbReference type="Proteomes" id="UP000439314">
    <property type="component" value="Unassembled WGS sequence"/>
</dbReference>
<evidence type="ECO:0008006" key="6">
    <source>
        <dbReference type="Google" id="ProtNLM"/>
    </source>
</evidence>
<keyword evidence="1" id="KW-0472">Membrane</keyword>
<keyword evidence="4" id="KW-1185">Reference proteome</keyword>
<evidence type="ECO:0000313" key="4">
    <source>
        <dbReference type="Proteomes" id="UP000437931"/>
    </source>
</evidence>